<dbReference type="PANTHER" id="PTHR43280">
    <property type="entry name" value="ARAC-FAMILY TRANSCRIPTIONAL REGULATOR"/>
    <property type="match status" value="1"/>
</dbReference>
<dbReference type="SUPFAM" id="SSF46689">
    <property type="entry name" value="Homeodomain-like"/>
    <property type="match status" value="2"/>
</dbReference>
<dbReference type="OrthoDB" id="9791615at2"/>
<dbReference type="EMBL" id="FOMG01000052">
    <property type="protein sequence ID" value="SFD46013.1"/>
    <property type="molecule type" value="Genomic_DNA"/>
</dbReference>
<keyword evidence="6" id="KW-1185">Reference proteome</keyword>
<dbReference type="InterPro" id="IPR014710">
    <property type="entry name" value="RmlC-like_jellyroll"/>
</dbReference>
<dbReference type="STRING" id="119641.SAMN05421842_15211"/>
<evidence type="ECO:0000259" key="4">
    <source>
        <dbReference type="PROSITE" id="PS01124"/>
    </source>
</evidence>
<dbReference type="RefSeq" id="WP_090094463.1">
    <property type="nucleotide sequence ID" value="NZ_FOMG01000052.1"/>
</dbReference>
<dbReference type="PRINTS" id="PR00032">
    <property type="entry name" value="HTHARAC"/>
</dbReference>
<keyword evidence="3" id="KW-0804">Transcription</keyword>
<gene>
    <name evidence="5" type="ORF">SAMN05421842_15211</name>
</gene>
<evidence type="ECO:0000256" key="1">
    <source>
        <dbReference type="ARBA" id="ARBA00023015"/>
    </source>
</evidence>
<evidence type="ECO:0000313" key="5">
    <source>
        <dbReference type="EMBL" id="SFD46013.1"/>
    </source>
</evidence>
<proteinExistence type="predicted"/>
<feature type="domain" description="HTH araC/xylS-type" evidence="4">
    <location>
        <begin position="188"/>
        <end position="286"/>
    </location>
</feature>
<sequence length="294" mass="34909">MNDHSQHYYRRMPDENFFVDIFENKHDKKGITFDNHWHEHIQFFYFTSGEALVRCSSKNLDVCAGDLVIINSNELHYCENLCEDLSYYIIRVDLSFLFSNQIDSCQTKFITPLAENLILFENLVRNDIEISGCINKIIKEYFDKDLGFELAIKSYIYKLIVLLMRRYVKKILTKKEFDSQIKNLKQFNIILKYIEDNFTEQITIDFLAKMANMSIHHFCRLFKQIAGKSAIEYVNQMKIEKAVLLLQDSNYNITEIGLACGFNDTNYFSRLFKKYKKISPTQMRKKKNKEEISE</sequence>
<dbReference type="InterPro" id="IPR020449">
    <property type="entry name" value="Tscrpt_reg_AraC-type_HTH"/>
</dbReference>
<dbReference type="Pfam" id="PF02311">
    <property type="entry name" value="AraC_binding"/>
    <property type="match status" value="1"/>
</dbReference>
<accession>A0A1I1SQ42</accession>
<evidence type="ECO:0000313" key="6">
    <source>
        <dbReference type="Proteomes" id="UP000199263"/>
    </source>
</evidence>
<dbReference type="InterPro" id="IPR018060">
    <property type="entry name" value="HTH_AraC"/>
</dbReference>
<dbReference type="InterPro" id="IPR018062">
    <property type="entry name" value="HTH_AraC-typ_CS"/>
</dbReference>
<dbReference type="PROSITE" id="PS00041">
    <property type="entry name" value="HTH_ARAC_FAMILY_1"/>
    <property type="match status" value="1"/>
</dbReference>
<dbReference type="GO" id="GO:0003700">
    <property type="term" value="F:DNA-binding transcription factor activity"/>
    <property type="evidence" value="ECO:0007669"/>
    <property type="project" value="InterPro"/>
</dbReference>
<reference evidence="5 6" key="1">
    <citation type="submission" date="2016-10" db="EMBL/GenBank/DDBJ databases">
        <authorList>
            <person name="de Groot N.N."/>
        </authorList>
    </citation>
    <scope>NUCLEOTIDE SEQUENCE [LARGE SCALE GENOMIC DNA]</scope>
    <source>
        <strain evidence="5 6">DSM 12992</strain>
    </source>
</reference>
<dbReference type="InterPro" id="IPR003313">
    <property type="entry name" value="AraC-bd"/>
</dbReference>
<dbReference type="Gene3D" id="2.60.120.10">
    <property type="entry name" value="Jelly Rolls"/>
    <property type="match status" value="1"/>
</dbReference>
<dbReference type="SMART" id="SM00342">
    <property type="entry name" value="HTH_ARAC"/>
    <property type="match status" value="1"/>
</dbReference>
<dbReference type="GO" id="GO:0043565">
    <property type="term" value="F:sequence-specific DNA binding"/>
    <property type="evidence" value="ECO:0007669"/>
    <property type="project" value="InterPro"/>
</dbReference>
<organism evidence="5 6">
    <name type="scientific">Clostridium uliginosum</name>
    <dbReference type="NCBI Taxonomy" id="119641"/>
    <lineage>
        <taxon>Bacteria</taxon>
        <taxon>Bacillati</taxon>
        <taxon>Bacillota</taxon>
        <taxon>Clostridia</taxon>
        <taxon>Eubacteriales</taxon>
        <taxon>Clostridiaceae</taxon>
        <taxon>Clostridium</taxon>
    </lineage>
</organism>
<protein>
    <submittedName>
        <fullName evidence="5">AraC-type DNA-binding protein</fullName>
    </submittedName>
</protein>
<dbReference type="Pfam" id="PF12833">
    <property type="entry name" value="HTH_18"/>
    <property type="match status" value="1"/>
</dbReference>
<dbReference type="SUPFAM" id="SSF51215">
    <property type="entry name" value="Regulatory protein AraC"/>
    <property type="match status" value="1"/>
</dbReference>
<dbReference type="PANTHER" id="PTHR43280:SF28">
    <property type="entry name" value="HTH-TYPE TRANSCRIPTIONAL ACTIVATOR RHAS"/>
    <property type="match status" value="1"/>
</dbReference>
<keyword evidence="2 5" id="KW-0238">DNA-binding</keyword>
<dbReference type="AlphaFoldDB" id="A0A1I1SQ42"/>
<keyword evidence="1" id="KW-0805">Transcription regulation</keyword>
<dbReference type="Proteomes" id="UP000199263">
    <property type="component" value="Unassembled WGS sequence"/>
</dbReference>
<dbReference type="InterPro" id="IPR037923">
    <property type="entry name" value="HTH-like"/>
</dbReference>
<dbReference type="InterPro" id="IPR009057">
    <property type="entry name" value="Homeodomain-like_sf"/>
</dbReference>
<evidence type="ECO:0000256" key="3">
    <source>
        <dbReference type="ARBA" id="ARBA00023163"/>
    </source>
</evidence>
<dbReference type="PROSITE" id="PS01124">
    <property type="entry name" value="HTH_ARAC_FAMILY_2"/>
    <property type="match status" value="1"/>
</dbReference>
<evidence type="ECO:0000256" key="2">
    <source>
        <dbReference type="ARBA" id="ARBA00023125"/>
    </source>
</evidence>
<name>A0A1I1SQ42_9CLOT</name>
<dbReference type="Gene3D" id="1.10.10.60">
    <property type="entry name" value="Homeodomain-like"/>
    <property type="match status" value="2"/>
</dbReference>